<gene>
    <name evidence="1" type="ordered locus">Cyan7425_2911</name>
</gene>
<accession>B8HL20</accession>
<protein>
    <submittedName>
        <fullName evidence="1">Uncharacterized protein</fullName>
    </submittedName>
</protein>
<dbReference type="AlphaFoldDB" id="B8HL20"/>
<name>B8HL20_CYAP4</name>
<dbReference type="STRING" id="395961.Cyan7425_2911"/>
<reference evidence="1" key="1">
    <citation type="submission" date="2009-01" db="EMBL/GenBank/DDBJ databases">
        <title>Complete sequence of chromosome Cyanothece sp. PCC 7425.</title>
        <authorList>
            <consortium name="US DOE Joint Genome Institute"/>
            <person name="Lucas S."/>
            <person name="Copeland A."/>
            <person name="Lapidus A."/>
            <person name="Glavina del Rio T."/>
            <person name="Dalin E."/>
            <person name="Tice H."/>
            <person name="Bruce D."/>
            <person name="Goodwin L."/>
            <person name="Pitluck S."/>
            <person name="Sims D."/>
            <person name="Meineke L."/>
            <person name="Brettin T."/>
            <person name="Detter J.C."/>
            <person name="Han C."/>
            <person name="Larimer F."/>
            <person name="Land M."/>
            <person name="Hauser L."/>
            <person name="Kyrpides N."/>
            <person name="Ovchinnikova G."/>
            <person name="Liberton M."/>
            <person name="Stoeckel J."/>
            <person name="Banerjee A."/>
            <person name="Singh A."/>
            <person name="Page L."/>
            <person name="Sato H."/>
            <person name="Zhao L."/>
            <person name="Sherman L."/>
            <person name="Pakrasi H."/>
            <person name="Richardson P."/>
        </authorList>
    </citation>
    <scope>NUCLEOTIDE SEQUENCE</scope>
    <source>
        <strain evidence="1">PCC 7425</strain>
    </source>
</reference>
<dbReference type="EMBL" id="CP001344">
    <property type="protein sequence ID" value="ACL45252.1"/>
    <property type="molecule type" value="Genomic_DNA"/>
</dbReference>
<organism evidence="1">
    <name type="scientific">Cyanothece sp. (strain PCC 7425 / ATCC 29141)</name>
    <dbReference type="NCBI Taxonomy" id="395961"/>
    <lineage>
        <taxon>Bacteria</taxon>
        <taxon>Bacillati</taxon>
        <taxon>Cyanobacteriota</taxon>
        <taxon>Cyanophyceae</taxon>
        <taxon>Gomontiellales</taxon>
        <taxon>Cyanothecaceae</taxon>
        <taxon>Cyanothece</taxon>
    </lineage>
</organism>
<dbReference type="HOGENOM" id="CLU_3167097_0_0_3"/>
<evidence type="ECO:0000313" key="1">
    <source>
        <dbReference type="EMBL" id="ACL45252.1"/>
    </source>
</evidence>
<dbReference type="KEGG" id="cyn:Cyan7425_2911"/>
<sequence>MLLNVDISARSPGLNYTTIAKTLTTLSQSLWMREAKVLVMSHDRLLP</sequence>
<proteinExistence type="predicted"/>